<evidence type="ECO:0000256" key="4">
    <source>
        <dbReference type="ARBA" id="ARBA00022801"/>
    </source>
</evidence>
<dbReference type="AlphaFoldDB" id="A0A4Q1D1H1"/>
<dbReference type="Pfam" id="PF01694">
    <property type="entry name" value="Rhomboid"/>
    <property type="match status" value="1"/>
</dbReference>
<dbReference type="SUPFAM" id="SSF144091">
    <property type="entry name" value="Rhomboid-like"/>
    <property type="match status" value="1"/>
</dbReference>
<evidence type="ECO:0000256" key="1">
    <source>
        <dbReference type="ARBA" id="ARBA00004141"/>
    </source>
</evidence>
<accession>A0A4Q1D1H1</accession>
<evidence type="ECO:0000256" key="6">
    <source>
        <dbReference type="ARBA" id="ARBA00023136"/>
    </source>
</evidence>
<comment type="similarity">
    <text evidence="2">Belongs to the peptidase S54 family.</text>
</comment>
<evidence type="ECO:0000256" key="2">
    <source>
        <dbReference type="ARBA" id="ARBA00009045"/>
    </source>
</evidence>
<keyword evidence="6 7" id="KW-0472">Membrane</keyword>
<dbReference type="Gene3D" id="1.20.1540.10">
    <property type="entry name" value="Rhomboid-like"/>
    <property type="match status" value="1"/>
</dbReference>
<keyword evidence="5 7" id="KW-1133">Transmembrane helix</keyword>
<dbReference type="PANTHER" id="PTHR43731">
    <property type="entry name" value="RHOMBOID PROTEASE"/>
    <property type="match status" value="1"/>
</dbReference>
<organism evidence="10 11">
    <name type="scientific">Filimonas effusa</name>
    <dbReference type="NCBI Taxonomy" id="2508721"/>
    <lineage>
        <taxon>Bacteria</taxon>
        <taxon>Pseudomonadati</taxon>
        <taxon>Bacteroidota</taxon>
        <taxon>Chitinophagia</taxon>
        <taxon>Chitinophagales</taxon>
        <taxon>Chitinophagaceae</taxon>
        <taxon>Filimonas</taxon>
    </lineage>
</organism>
<feature type="transmembrane region" description="Helical" evidence="7">
    <location>
        <begin position="192"/>
        <end position="212"/>
    </location>
</feature>
<feature type="transmembrane region" description="Helical" evidence="7">
    <location>
        <begin position="83"/>
        <end position="101"/>
    </location>
</feature>
<evidence type="ECO:0000259" key="8">
    <source>
        <dbReference type="Pfam" id="PF01694"/>
    </source>
</evidence>
<feature type="domain" description="Peptidase S54 rhomboid" evidence="8">
    <location>
        <begin position="47"/>
        <end position="187"/>
    </location>
</feature>
<dbReference type="InterPro" id="IPR046483">
    <property type="entry name" value="DUF6576"/>
</dbReference>
<evidence type="ECO:0000313" key="11">
    <source>
        <dbReference type="Proteomes" id="UP000290545"/>
    </source>
</evidence>
<dbReference type="PANTHER" id="PTHR43731:SF14">
    <property type="entry name" value="PRESENILIN-ASSOCIATED RHOMBOID-LIKE PROTEIN, MITOCHONDRIAL"/>
    <property type="match status" value="1"/>
</dbReference>
<gene>
    <name evidence="10" type="ORF">ESB13_22565</name>
</gene>
<dbReference type="Proteomes" id="UP000290545">
    <property type="component" value="Unassembled WGS sequence"/>
</dbReference>
<evidence type="ECO:0000256" key="7">
    <source>
        <dbReference type="SAM" id="Phobius"/>
    </source>
</evidence>
<feature type="transmembrane region" description="Helical" evidence="7">
    <location>
        <begin position="169"/>
        <end position="186"/>
    </location>
</feature>
<reference evidence="10 11" key="1">
    <citation type="submission" date="2019-01" db="EMBL/GenBank/DDBJ databases">
        <title>Filimonas sp. strain TTM-71.</title>
        <authorList>
            <person name="Chen W.-M."/>
        </authorList>
    </citation>
    <scope>NUCLEOTIDE SEQUENCE [LARGE SCALE GENOMIC DNA]</scope>
    <source>
        <strain evidence="10 11">TTM-71</strain>
    </source>
</reference>
<keyword evidence="4" id="KW-0378">Hydrolase</keyword>
<feature type="transmembrane region" description="Helical" evidence="7">
    <location>
        <begin position="108"/>
        <end position="129"/>
    </location>
</feature>
<dbReference type="RefSeq" id="WP_129006135.1">
    <property type="nucleotide sequence ID" value="NZ_SDHZ01000005.1"/>
</dbReference>
<dbReference type="GO" id="GO:0004252">
    <property type="term" value="F:serine-type endopeptidase activity"/>
    <property type="evidence" value="ECO:0007669"/>
    <property type="project" value="InterPro"/>
</dbReference>
<feature type="domain" description="DUF6576" evidence="9">
    <location>
        <begin position="232"/>
        <end position="278"/>
    </location>
</feature>
<dbReference type="InterPro" id="IPR050925">
    <property type="entry name" value="Rhomboid_protease_S54"/>
</dbReference>
<protein>
    <submittedName>
        <fullName evidence="10">Rhomboid family intramembrane serine protease</fullName>
    </submittedName>
</protein>
<sequence>MGLGIVTLLLIIANCVISYQGFKSRDFIDKYRFEVEKVLLYKDYKCIVTSGFIHANWTHLILNMLGLFFIGQGLEAAVGPFEFLLIYFAGLIGGDLLSLLVHKKHGNYSSLGASGAIGGIFFAFIALFPSSPIRLFLIPISFPAWIFGLAYVVYSIYGIHSRKQNIGHESHLGGALVGMFTAIIFHPSTFLYNYWAVLIIAIPAVVFIYIIVTRPHVLLIDNYFFRKQKPYYSIDEKYNQDRTNKQHEIDDILDKIGKKGINSLTKEEKRKLEEYSRS</sequence>
<keyword evidence="11" id="KW-1185">Reference proteome</keyword>
<name>A0A4Q1D1H1_9BACT</name>
<dbReference type="Pfam" id="PF20216">
    <property type="entry name" value="DUF6576"/>
    <property type="match status" value="1"/>
</dbReference>
<dbReference type="GO" id="GO:0016020">
    <property type="term" value="C:membrane"/>
    <property type="evidence" value="ECO:0007669"/>
    <property type="project" value="UniProtKB-SubCell"/>
</dbReference>
<dbReference type="InterPro" id="IPR022764">
    <property type="entry name" value="Peptidase_S54_rhomboid_dom"/>
</dbReference>
<evidence type="ECO:0000259" key="9">
    <source>
        <dbReference type="Pfam" id="PF20216"/>
    </source>
</evidence>
<comment type="caution">
    <text evidence="10">The sequence shown here is derived from an EMBL/GenBank/DDBJ whole genome shotgun (WGS) entry which is preliminary data.</text>
</comment>
<dbReference type="EMBL" id="SDHZ01000005">
    <property type="protein sequence ID" value="RXK80941.1"/>
    <property type="molecule type" value="Genomic_DNA"/>
</dbReference>
<proteinExistence type="inferred from homology"/>
<evidence type="ECO:0000256" key="3">
    <source>
        <dbReference type="ARBA" id="ARBA00022692"/>
    </source>
</evidence>
<evidence type="ECO:0000313" key="10">
    <source>
        <dbReference type="EMBL" id="RXK80941.1"/>
    </source>
</evidence>
<dbReference type="InterPro" id="IPR035952">
    <property type="entry name" value="Rhomboid-like_sf"/>
</dbReference>
<comment type="subcellular location">
    <subcellularLocation>
        <location evidence="1">Membrane</location>
        <topology evidence="1">Multi-pass membrane protein</topology>
    </subcellularLocation>
</comment>
<evidence type="ECO:0000256" key="5">
    <source>
        <dbReference type="ARBA" id="ARBA00022989"/>
    </source>
</evidence>
<feature type="transmembrane region" description="Helical" evidence="7">
    <location>
        <begin position="135"/>
        <end position="157"/>
    </location>
</feature>
<dbReference type="GO" id="GO:0006508">
    <property type="term" value="P:proteolysis"/>
    <property type="evidence" value="ECO:0007669"/>
    <property type="project" value="UniProtKB-KW"/>
</dbReference>
<keyword evidence="10" id="KW-0645">Protease</keyword>
<dbReference type="OrthoDB" id="9807874at2"/>
<keyword evidence="3 7" id="KW-0812">Transmembrane</keyword>